<sequence length="342" mass="35421">MKDGNSTREVDLLRMQLHQLVEDVEPRPDALPRLLAGVRRRRSPRRPLIVLVGAAAVAATAFVVAMFALPGQHAPEPVSVRPDSYLASPEPGVIAAFDVLSGREDREVAHVNGAEPGVLAADNDRIYTMASTVDGRRVVEVNPQGGQRVLPGEAGDGRLLAAGGGRVAYLDGNAVVVVRGENRQAIAIPPGLRVHDLALADDGRLAVLAGEQDSSRAAVLLFAPDANSLAGHVEAVTDAPCGPVAIAWSGPDVAALEPVDCDGGQARVATFAADTGRKIGAGVPFRTPRLTAGEARLSADPLGRFLVSTGKQGQWLVDGSVIRPIPPACSGAGECAPDPGTF</sequence>
<dbReference type="SUPFAM" id="SSF51004">
    <property type="entry name" value="C-terminal (heme d1) domain of cytochrome cd1-nitrite reductase"/>
    <property type="match status" value="1"/>
</dbReference>
<dbReference type="Pfam" id="PF17845">
    <property type="entry name" value="FbpC_C_terminal"/>
    <property type="match status" value="1"/>
</dbReference>
<dbReference type="EMBL" id="FNOK01000033">
    <property type="protein sequence ID" value="SDY72879.1"/>
    <property type="molecule type" value="Genomic_DNA"/>
</dbReference>
<name>A0A1H3M9J5_9PSEU</name>
<evidence type="ECO:0000313" key="3">
    <source>
        <dbReference type="EMBL" id="SDY72879.1"/>
    </source>
</evidence>
<dbReference type="InterPro" id="IPR041230">
    <property type="entry name" value="FbpC_C"/>
</dbReference>
<proteinExistence type="predicted"/>
<keyword evidence="4" id="KW-1185">Reference proteome</keyword>
<keyword evidence="1" id="KW-1133">Transmembrane helix</keyword>
<dbReference type="OrthoDB" id="3673723at2"/>
<dbReference type="STRING" id="418495.SAMN05216215_103397"/>
<organism evidence="3 4">
    <name type="scientific">Saccharopolyspora shandongensis</name>
    <dbReference type="NCBI Taxonomy" id="418495"/>
    <lineage>
        <taxon>Bacteria</taxon>
        <taxon>Bacillati</taxon>
        <taxon>Actinomycetota</taxon>
        <taxon>Actinomycetes</taxon>
        <taxon>Pseudonocardiales</taxon>
        <taxon>Pseudonocardiaceae</taxon>
        <taxon>Saccharopolyspora</taxon>
    </lineage>
</organism>
<evidence type="ECO:0000313" key="4">
    <source>
        <dbReference type="Proteomes" id="UP000199529"/>
    </source>
</evidence>
<gene>
    <name evidence="3" type="ORF">SAMN05216215_103397</name>
</gene>
<dbReference type="Proteomes" id="UP000199529">
    <property type="component" value="Unassembled WGS sequence"/>
</dbReference>
<evidence type="ECO:0000256" key="1">
    <source>
        <dbReference type="SAM" id="Phobius"/>
    </source>
</evidence>
<evidence type="ECO:0000259" key="2">
    <source>
        <dbReference type="Pfam" id="PF17845"/>
    </source>
</evidence>
<feature type="transmembrane region" description="Helical" evidence="1">
    <location>
        <begin position="48"/>
        <end position="69"/>
    </location>
</feature>
<keyword evidence="1" id="KW-0812">Transmembrane</keyword>
<dbReference type="RefSeq" id="WP_093271543.1">
    <property type="nucleotide sequence ID" value="NZ_FNOK01000033.1"/>
</dbReference>
<dbReference type="AlphaFoldDB" id="A0A1H3M9J5"/>
<reference evidence="4" key="1">
    <citation type="submission" date="2016-10" db="EMBL/GenBank/DDBJ databases">
        <authorList>
            <person name="Varghese N."/>
            <person name="Submissions S."/>
        </authorList>
    </citation>
    <scope>NUCLEOTIDE SEQUENCE [LARGE SCALE GENOMIC DNA]</scope>
    <source>
        <strain evidence="4">CGMCC 4.3530</strain>
    </source>
</reference>
<dbReference type="InterPro" id="IPR011048">
    <property type="entry name" value="Haem_d1_sf"/>
</dbReference>
<accession>A0A1H3M9J5</accession>
<feature type="domain" description="FbpC C-terminal regulatory nucleotide binding" evidence="2">
    <location>
        <begin position="127"/>
        <end position="177"/>
    </location>
</feature>
<keyword evidence="1" id="KW-0472">Membrane</keyword>
<protein>
    <recommendedName>
        <fullName evidence="2">FbpC C-terminal regulatory nucleotide binding domain-containing protein</fullName>
    </recommendedName>
</protein>